<keyword evidence="3 6" id="KW-0812">Transmembrane</keyword>
<comment type="subcellular location">
    <subcellularLocation>
        <location evidence="1">Cell membrane</location>
        <topology evidence="1">Multi-pass membrane protein</topology>
    </subcellularLocation>
</comment>
<evidence type="ECO:0000256" key="5">
    <source>
        <dbReference type="ARBA" id="ARBA00023136"/>
    </source>
</evidence>
<evidence type="ECO:0000313" key="9">
    <source>
        <dbReference type="Proteomes" id="UP000320735"/>
    </source>
</evidence>
<evidence type="ECO:0000256" key="6">
    <source>
        <dbReference type="SAM" id="Phobius"/>
    </source>
</evidence>
<feature type="transmembrane region" description="Helical" evidence="6">
    <location>
        <begin position="62"/>
        <end position="80"/>
    </location>
</feature>
<feature type="transmembrane region" description="Helical" evidence="6">
    <location>
        <begin position="28"/>
        <end position="56"/>
    </location>
</feature>
<accession>A0A5C6BB58</accession>
<dbReference type="PANTHER" id="PTHR36115:SF6">
    <property type="entry name" value="PROLINE-RICH ANTIGEN HOMOLOG"/>
    <property type="match status" value="1"/>
</dbReference>
<organism evidence="8 9">
    <name type="scientific">Symmachiella macrocystis</name>
    <dbReference type="NCBI Taxonomy" id="2527985"/>
    <lineage>
        <taxon>Bacteria</taxon>
        <taxon>Pseudomonadati</taxon>
        <taxon>Planctomycetota</taxon>
        <taxon>Planctomycetia</taxon>
        <taxon>Planctomycetales</taxon>
        <taxon>Planctomycetaceae</taxon>
        <taxon>Symmachiella</taxon>
    </lineage>
</organism>
<reference evidence="8 9" key="1">
    <citation type="submission" date="2019-02" db="EMBL/GenBank/DDBJ databases">
        <title>Deep-cultivation of Planctomycetes and their phenomic and genomic characterization uncovers novel biology.</title>
        <authorList>
            <person name="Wiegand S."/>
            <person name="Jogler M."/>
            <person name="Boedeker C."/>
            <person name="Pinto D."/>
            <person name="Vollmers J."/>
            <person name="Rivas-Marin E."/>
            <person name="Kohn T."/>
            <person name="Peeters S.H."/>
            <person name="Heuer A."/>
            <person name="Rast P."/>
            <person name="Oberbeckmann S."/>
            <person name="Bunk B."/>
            <person name="Jeske O."/>
            <person name="Meyerdierks A."/>
            <person name="Storesund J.E."/>
            <person name="Kallscheuer N."/>
            <person name="Luecker S."/>
            <person name="Lage O.M."/>
            <person name="Pohl T."/>
            <person name="Merkel B.J."/>
            <person name="Hornburger P."/>
            <person name="Mueller R.-W."/>
            <person name="Bruemmer F."/>
            <person name="Labrenz M."/>
            <person name="Spormann A.M."/>
            <person name="Op Den Camp H."/>
            <person name="Overmann J."/>
            <person name="Amann R."/>
            <person name="Jetten M.S.M."/>
            <person name="Mascher T."/>
            <person name="Medema M.H."/>
            <person name="Devos D.P."/>
            <person name="Kaster A.-K."/>
            <person name="Ovreas L."/>
            <person name="Rohde M."/>
            <person name="Galperin M.Y."/>
            <person name="Jogler C."/>
        </authorList>
    </citation>
    <scope>NUCLEOTIDE SEQUENCE [LARGE SCALE GENOMIC DNA]</scope>
    <source>
        <strain evidence="8 9">CA54</strain>
    </source>
</reference>
<dbReference type="Pfam" id="PF06271">
    <property type="entry name" value="RDD"/>
    <property type="match status" value="1"/>
</dbReference>
<dbReference type="Proteomes" id="UP000320735">
    <property type="component" value="Unassembled WGS sequence"/>
</dbReference>
<evidence type="ECO:0000256" key="1">
    <source>
        <dbReference type="ARBA" id="ARBA00004651"/>
    </source>
</evidence>
<keyword evidence="5 6" id="KW-0472">Membrane</keyword>
<dbReference type="EMBL" id="SJPP01000002">
    <property type="protein sequence ID" value="TWU09475.1"/>
    <property type="molecule type" value="Genomic_DNA"/>
</dbReference>
<comment type="caution">
    <text evidence="8">The sequence shown here is derived from an EMBL/GenBank/DDBJ whole genome shotgun (WGS) entry which is preliminary data.</text>
</comment>
<feature type="domain" description="RDD" evidence="7">
    <location>
        <begin position="23"/>
        <end position="144"/>
    </location>
</feature>
<keyword evidence="4 6" id="KW-1133">Transmembrane helix</keyword>
<dbReference type="InterPro" id="IPR010432">
    <property type="entry name" value="RDD"/>
</dbReference>
<evidence type="ECO:0000256" key="4">
    <source>
        <dbReference type="ARBA" id="ARBA00022989"/>
    </source>
</evidence>
<evidence type="ECO:0000256" key="3">
    <source>
        <dbReference type="ARBA" id="ARBA00022692"/>
    </source>
</evidence>
<evidence type="ECO:0000313" key="8">
    <source>
        <dbReference type="EMBL" id="TWU09475.1"/>
    </source>
</evidence>
<dbReference type="AlphaFoldDB" id="A0A5C6BB58"/>
<sequence>MSPRPRDTSLGSGVYFKSEDYIGLRKRLVIWIVDLSVVAASIMISLFMGFFASLTIGNVEPYLTLACMIWIWLYMTAIKASPLRTLGYRAVGAKIITLRGEQPSVFRMTLRFSLWCLGLNYLLYDLLWTTFDDESQTLHDRFAGTCVVKASAKPIGTGEVHITRYTALGYNLAYEQVSHIRPKAQAAQLTT</sequence>
<keyword evidence="9" id="KW-1185">Reference proteome</keyword>
<dbReference type="GO" id="GO:0005886">
    <property type="term" value="C:plasma membrane"/>
    <property type="evidence" value="ECO:0007669"/>
    <property type="project" value="UniProtKB-SubCell"/>
</dbReference>
<evidence type="ECO:0000256" key="2">
    <source>
        <dbReference type="ARBA" id="ARBA00022475"/>
    </source>
</evidence>
<proteinExistence type="predicted"/>
<gene>
    <name evidence="8" type="ORF">CA54_47170</name>
</gene>
<protein>
    <submittedName>
        <fullName evidence="8">RDD family protein</fullName>
    </submittedName>
</protein>
<dbReference type="OrthoDB" id="9793824at2"/>
<dbReference type="PANTHER" id="PTHR36115">
    <property type="entry name" value="PROLINE-RICH ANTIGEN HOMOLOG-RELATED"/>
    <property type="match status" value="1"/>
</dbReference>
<evidence type="ECO:0000259" key="7">
    <source>
        <dbReference type="Pfam" id="PF06271"/>
    </source>
</evidence>
<dbReference type="InterPro" id="IPR051791">
    <property type="entry name" value="Pra-immunoreactive"/>
</dbReference>
<name>A0A5C6BB58_9PLAN</name>
<keyword evidence="2" id="KW-1003">Cell membrane</keyword>
<dbReference type="RefSeq" id="WP_146373163.1">
    <property type="nucleotide sequence ID" value="NZ_SJPP01000002.1"/>
</dbReference>